<dbReference type="AlphaFoldDB" id="A0A344PP42"/>
<reference evidence="3" key="1">
    <citation type="submission" date="2018-07" db="EMBL/GenBank/DDBJ databases">
        <title>Genome sequencing of Paracoccus sp. SC2-6.</title>
        <authorList>
            <person name="Heo J."/>
            <person name="Kim S.-J."/>
            <person name="Kwon S.-W."/>
        </authorList>
    </citation>
    <scope>NUCLEOTIDE SEQUENCE [LARGE SCALE GENOMIC DNA]</scope>
    <source>
        <strain evidence="3">SC2-6</strain>
    </source>
</reference>
<dbReference type="KEGG" id="pars:DRW48_07570"/>
<dbReference type="EMBL" id="CP030918">
    <property type="protein sequence ID" value="AXC51147.1"/>
    <property type="molecule type" value="Genomic_DNA"/>
</dbReference>
<organism evidence="2 3">
    <name type="scientific">Paracoccus suum</name>
    <dbReference type="NCBI Taxonomy" id="2259340"/>
    <lineage>
        <taxon>Bacteria</taxon>
        <taxon>Pseudomonadati</taxon>
        <taxon>Pseudomonadota</taxon>
        <taxon>Alphaproteobacteria</taxon>
        <taxon>Rhodobacterales</taxon>
        <taxon>Paracoccaceae</taxon>
        <taxon>Paracoccus</taxon>
    </lineage>
</organism>
<gene>
    <name evidence="2" type="ORF">DRW48_07570</name>
</gene>
<feature type="transmembrane region" description="Helical" evidence="1">
    <location>
        <begin position="12"/>
        <end position="29"/>
    </location>
</feature>
<keyword evidence="1" id="KW-1133">Transmembrane helix</keyword>
<keyword evidence="3" id="KW-1185">Reference proteome</keyword>
<dbReference type="Proteomes" id="UP000252023">
    <property type="component" value="Chromosome"/>
</dbReference>
<sequence length="90" mass="9407">MDAVQTGLLHSAWAPLAAAALWMIVAGLMPAIRSQRRCRTAVMALTAAGVPILGWLTYACGPAVGVLGFALGLAMLLAQPLARLRTRRPA</sequence>
<name>A0A344PP42_9RHOB</name>
<dbReference type="InterPro" id="IPR018919">
    <property type="entry name" value="DUF2484"/>
</dbReference>
<evidence type="ECO:0000313" key="3">
    <source>
        <dbReference type="Proteomes" id="UP000252023"/>
    </source>
</evidence>
<keyword evidence="1" id="KW-0812">Transmembrane</keyword>
<proteinExistence type="predicted"/>
<accession>A0A344PP42</accession>
<evidence type="ECO:0000313" key="2">
    <source>
        <dbReference type="EMBL" id="AXC51147.1"/>
    </source>
</evidence>
<evidence type="ECO:0000256" key="1">
    <source>
        <dbReference type="SAM" id="Phobius"/>
    </source>
</evidence>
<keyword evidence="1" id="KW-0472">Membrane</keyword>
<protein>
    <submittedName>
        <fullName evidence="2">DUF2484 family protein</fullName>
    </submittedName>
</protein>
<dbReference type="Pfam" id="PF10658">
    <property type="entry name" value="DUF2484"/>
    <property type="match status" value="1"/>
</dbReference>